<dbReference type="Gene3D" id="2.30.42.10">
    <property type="match status" value="2"/>
</dbReference>
<reference evidence="4 5" key="1">
    <citation type="journal article" date="2019" name="PLoS ONE">
        <title>Genomic analyses reveal an absence of contemporary introgressive admixture between fin whales and blue whales, despite known hybrids.</title>
        <authorList>
            <person name="Westbury M.V."/>
            <person name="Petersen B."/>
            <person name="Lorenzen E.D."/>
        </authorList>
    </citation>
    <scope>NUCLEOTIDE SEQUENCE [LARGE SCALE GENOMIC DNA]</scope>
    <source>
        <strain evidence="4">FinWhale-01</strain>
    </source>
</reference>
<dbReference type="InterPro" id="IPR005024">
    <property type="entry name" value="Snf7_fam"/>
</dbReference>
<dbReference type="GO" id="GO:0007034">
    <property type="term" value="P:vacuolar transport"/>
    <property type="evidence" value="ECO:0007669"/>
    <property type="project" value="InterPro"/>
</dbReference>
<dbReference type="FunFam" id="2.30.42.10:FF:000091">
    <property type="entry name" value="disks large homolog 1 isoform X8"/>
    <property type="match status" value="1"/>
</dbReference>
<dbReference type="EMBL" id="SGJD01000419">
    <property type="protein sequence ID" value="KAB0405238.1"/>
    <property type="molecule type" value="Genomic_DNA"/>
</dbReference>
<comment type="similarity">
    <text evidence="1">Belongs to the SNF7 family.</text>
</comment>
<dbReference type="Proteomes" id="UP000437017">
    <property type="component" value="Unassembled WGS sequence"/>
</dbReference>
<dbReference type="OrthoDB" id="3973241at2759"/>
<organism evidence="4 5">
    <name type="scientific">Balaenoptera physalus</name>
    <name type="common">Fin whale</name>
    <name type="synonym">Balaena physalus</name>
    <dbReference type="NCBI Taxonomy" id="9770"/>
    <lineage>
        <taxon>Eukaryota</taxon>
        <taxon>Metazoa</taxon>
        <taxon>Chordata</taxon>
        <taxon>Craniata</taxon>
        <taxon>Vertebrata</taxon>
        <taxon>Euteleostomi</taxon>
        <taxon>Mammalia</taxon>
        <taxon>Eutheria</taxon>
        <taxon>Laurasiatheria</taxon>
        <taxon>Artiodactyla</taxon>
        <taxon>Whippomorpha</taxon>
        <taxon>Cetacea</taxon>
        <taxon>Mysticeti</taxon>
        <taxon>Balaenopteridae</taxon>
        <taxon>Balaenoptera</taxon>
    </lineage>
</organism>
<evidence type="ECO:0000313" key="4">
    <source>
        <dbReference type="EMBL" id="KAB0405238.1"/>
    </source>
</evidence>
<dbReference type="Pfam" id="PF10600">
    <property type="entry name" value="PDZ_assoc"/>
    <property type="match status" value="1"/>
</dbReference>
<dbReference type="GO" id="GO:0016323">
    <property type="term" value="C:basolateral plasma membrane"/>
    <property type="evidence" value="ECO:0007669"/>
    <property type="project" value="TreeGrafter"/>
</dbReference>
<dbReference type="Gene3D" id="6.20.370.60">
    <property type="match status" value="1"/>
</dbReference>
<dbReference type="SMART" id="SM00228">
    <property type="entry name" value="PDZ"/>
    <property type="match status" value="3"/>
</dbReference>
<sequence>RKELAVYVRGQSNSENIMWWFADIVLLKRKEEIKEGQVVEGGTKELQVVVPELKETKQLMLKLLYCIELYITDSLLSMRCEVEINEGKGRSFCGPKSRGFLTKSKNTLIHYQMVRKNLLGTAGFISDNFVTLIFEACSEREPTVFMGLICVTGVLYTWNSARFVNNEKLENVVIVLVIIFIIIKSKLTSKPIHDQAVLQDPLPKENWRPHCHLVETTTILSGTRQDKNRFENQLNILHSAAVATESLVMLYPGIFCLRSNPIFFYRLSFISKETNGKLETENLAYKKHGEYLVPHIFSVQTPSRKRATLSHGLTQPKIDSKELHSISTVITLNLFMKQHGQIPMISGKWLVSRVAGERIEEKAEVYSDGKSYTVYRQSIPAFESYQLLLLTQLNATVLKVPNVMSPQSRQTSVYTLNKLKSAYYQIKFPLLQVPEHVQSTFQRRVKPQTMGKHVAFGNEANLLNGVEKTGTIRVCKKEHSRRCHKAYTFQPQLHLKCIVQELKVVAIESNSSDDIPISGSWDFESSHLCLYEIFCKLSVEYKWSGILVELHQEGMAPAEFAMIFRTVLLLCFKYSFVNVTTQPNQTIKPLDKQRKEEAERKEEKYNKMMGKERRQERGERGKGIGLPLRKLVKNLETVDSQLNSVLQSNSKLNTRTPGWDQIRLGEVESEVRTLEIRVFKKFAQGLTLEHVYLVAIILYLLWTLLLIGKQADGALVVVNKLQNADFDAVQTFNGYSLKESTVELIQAKRFFSALHVTKLCCLQTSDSWAVTDSTSFPPQVPHASKSAHLLDESMGQGRHSDPSPHGEGNGIKLVSADLGNSSCLHGSPKGLGMLFIRSFESDSELGNLEHEDEPLLQANIFTLRKCLERGSAIITPGQKDGPRLVHSSLCQAAGLEFRESQLVYTVPMVQHHLPNCAEHPVMDQMHSPLQRTKLRRGKEEDTGFKTEALLNGPPFTGNAETLKGAHHLLEKTAKLKEEKYRYQDEDAPHDHSLPRLTHEVRGPELVHVSEKNLSQIENVHGYVLQSHISPLKLSGVTPQCIVKRMERTLSVLELVANLESQVLYQNCWAIVNNEKTESILALNLEHVAKTDCLVGDEDNLATKRYLLPTLSAFKAPHLYRLNPFMDLTTLDCDKALENFSLILFQAKMLTSAKMILSDIMLLIKPWQNYQLLWPSEMVQKTLLIDGCFMAAVLEPKGRLDYDKQDLEVITIPTPPVITSQIPGLSSSKVTNAVAMLEVPFMTMRERDYKYKGQIKKNLHSLYAYFKSCAYSTFDPGFPTSPIAWIIWHYKLQEYQDVLIWSMKEFNSKCKGRVRGGPTSAPCLAAPVLADLPARLCVDLSFRGHCRQHVLSRQREAKRGRQPPEPRAGASLRIPSIGIAMFASIWYAKKLGRRFVHNARKAKSEKEGELLEPGYLGERPEAVKHESLAVQTEYLVKSSIDSSGNVDKMDKNPVINQDDCSVKREKNNLQELYGNGVCDTQYSHLELLHNHVLHNISTDGQAEHCPSTTTLGFTELLEAKRIYYNDDEDDDNSNKALNYSLRPKSSIIVDLVVPFTPRSLLYSFHICRPRQWRDGYSISALISFIENLLNAKHEWVLLNRDISGNIGRNWEGFSERVDYKDSNSRLYSKTTTSTTTIIVTHLVSKQHRVATNAVANSGINFFGASSFLVQWKDIAKISNVTKKKLSTECQTMPSSGPGGPASNRTKLVTLWDSVRKSSHKTSTKGKGTCGEHCACPHGWFSPAQNRVPRSIEALEVKSNVYLYMRAIDKWHVFYVFKDVGRTTAGDKVSKSTEYIKLQGTIVALSSAQEEASPAPIIVNTDTLDTIPYIPASEELEVLSRFCKLGLGHRGAECQNWSASWDLITGTKVEITVETRNFVPEIPGLCLGKPPKKRQEAENKNSLRRKLPYCRNGMTKHLVIELEIKLGNIQTVGDLFNKGDEEESSKITYSCEDTDVLLKSGEKRSYELAKKVNGTEIEYEFEEITLERKLQHMLFRAVYHFGSAYKDALSVSPPMAKAACVVVSHGMVIFPLESLAFEQLMCTASVDYINQYDERSKLSLSYAVDLELYYMIRAQKIYNSVLMLWIDAHNRIGKISKLLNSVGENLMITLTMSHLSAAHQTPTDPSGNSGLGFSIAGGTDNPHIGDDPGIFITKIIPGGAAAEDGRLRQKQHISPTIALNKKIFMRREISLSSANYTSTLLRKKFLRSGCGHSKMETYIPSPISRRIAQFLPMSFNMEQANYIIQSLKDTKTTVDAMKLGVKEMKKAYKQVKIDQTEDLQDQLEDMMEDANEIQETLSRSYGTPELDEDDLEAELDALGDELLADKDSSYLDEAAAAPAIPEGVPTETKNKDGVLTNLLKIIIRVNDCILRVNEVDVSEVSHSKAVEALKEAGSIVRLYVRRRRPILETVVEIKLFKGPKGYLYTDVFAVAADRLRKDYPPISSGLRTRLVEVPNLSALSLETYCSRTTRLKQSAKAYTSVNTGCRGLGFSIAGGVGNQHIPGDNSIYVTKIIDGGAAQKDGRLQVGDRLLMNVYPMVNNYSLEEVTHEEAVAILKNTSDVVYLKVGKATTIYMTDPYAYSPPMGNHLLSGNNGTLEYKTSLPPISPGRYSPIPKHMLVEDDYTRFAEVACYIFSQGMECLDAANERQACFSHADLPLAIATLFIRCRLMCRFEYRYEFGHRSKVSY</sequence>
<feature type="non-terminal residue" evidence="4">
    <location>
        <position position="1"/>
    </location>
</feature>
<dbReference type="GO" id="GO:0097120">
    <property type="term" value="P:receptor localization to synapse"/>
    <property type="evidence" value="ECO:0007669"/>
    <property type="project" value="TreeGrafter"/>
</dbReference>
<feature type="region of interest" description="Disordered" evidence="2">
    <location>
        <begin position="589"/>
        <end position="619"/>
    </location>
</feature>
<evidence type="ECO:0000256" key="1">
    <source>
        <dbReference type="ARBA" id="ARBA00006190"/>
    </source>
</evidence>
<dbReference type="SMART" id="SM01277">
    <property type="entry name" value="MAGUK_N_PEST"/>
    <property type="match status" value="2"/>
</dbReference>
<dbReference type="GO" id="GO:0043005">
    <property type="term" value="C:neuron projection"/>
    <property type="evidence" value="ECO:0007669"/>
    <property type="project" value="TreeGrafter"/>
</dbReference>
<dbReference type="PROSITE" id="PS50106">
    <property type="entry name" value="PDZ"/>
    <property type="match status" value="3"/>
</dbReference>
<dbReference type="SUPFAM" id="SSF50156">
    <property type="entry name" value="PDZ domain-like"/>
    <property type="match status" value="3"/>
</dbReference>
<dbReference type="GO" id="GO:0007268">
    <property type="term" value="P:chemical synaptic transmission"/>
    <property type="evidence" value="ECO:0007669"/>
    <property type="project" value="TreeGrafter"/>
</dbReference>
<dbReference type="Pfam" id="PF00595">
    <property type="entry name" value="PDZ"/>
    <property type="match status" value="3"/>
</dbReference>
<dbReference type="InterPro" id="IPR019583">
    <property type="entry name" value="DLG1-4_PDZ_assoc"/>
</dbReference>
<feature type="domain" description="PDZ" evidence="3">
    <location>
        <begin position="2466"/>
        <end position="2568"/>
    </location>
</feature>
<feature type="region of interest" description="Disordered" evidence="2">
    <location>
        <begin position="792"/>
        <end position="811"/>
    </location>
</feature>
<dbReference type="Gene3D" id="6.10.250.1710">
    <property type="match status" value="1"/>
</dbReference>
<dbReference type="PANTHER" id="PTHR23119">
    <property type="entry name" value="DISCS LARGE"/>
    <property type="match status" value="1"/>
</dbReference>
<dbReference type="PANTHER" id="PTHR23119:SF6">
    <property type="entry name" value="DISKS LARGE HOMOLOG 2"/>
    <property type="match status" value="1"/>
</dbReference>
<name>A0A6A1QAV0_BALPH</name>
<protein>
    <recommendedName>
        <fullName evidence="3">PDZ domain-containing protein</fullName>
    </recommendedName>
</protein>
<dbReference type="GO" id="GO:0045197">
    <property type="term" value="P:establishment or maintenance of epithelial cell apical/basal polarity"/>
    <property type="evidence" value="ECO:0007669"/>
    <property type="project" value="TreeGrafter"/>
</dbReference>
<dbReference type="GO" id="GO:0035255">
    <property type="term" value="F:ionotropic glutamate receptor binding"/>
    <property type="evidence" value="ECO:0007669"/>
    <property type="project" value="TreeGrafter"/>
</dbReference>
<dbReference type="GO" id="GO:0099072">
    <property type="term" value="P:regulation of postsynaptic membrane neurotransmitter receptor levels"/>
    <property type="evidence" value="ECO:0007669"/>
    <property type="project" value="TreeGrafter"/>
</dbReference>
<proteinExistence type="inferred from homology"/>
<dbReference type="InterPro" id="IPR036034">
    <property type="entry name" value="PDZ_sf"/>
</dbReference>
<accession>A0A6A1QAV0</accession>
<comment type="caution">
    <text evidence="4">The sequence shown here is derived from an EMBL/GenBank/DDBJ whole genome shotgun (WGS) entry which is preliminary data.</text>
</comment>
<dbReference type="InterPro" id="IPR019590">
    <property type="entry name" value="DLG1_PEST_dom"/>
</dbReference>
<dbReference type="InterPro" id="IPR050614">
    <property type="entry name" value="Synaptic_Scaffolding_LAP-MAGUK"/>
</dbReference>
<evidence type="ECO:0000259" key="3">
    <source>
        <dbReference type="PROSITE" id="PS50106"/>
    </source>
</evidence>
<evidence type="ECO:0000256" key="2">
    <source>
        <dbReference type="SAM" id="MobiDB-lite"/>
    </source>
</evidence>
<dbReference type="GO" id="GO:0098609">
    <property type="term" value="P:cell-cell adhesion"/>
    <property type="evidence" value="ECO:0007669"/>
    <property type="project" value="TreeGrafter"/>
</dbReference>
<dbReference type="GO" id="GO:0043113">
    <property type="term" value="P:receptor clustering"/>
    <property type="evidence" value="ECO:0007669"/>
    <property type="project" value="TreeGrafter"/>
</dbReference>
<dbReference type="Pfam" id="PF10608">
    <property type="entry name" value="MAGUK_N_PEST"/>
    <property type="match status" value="2"/>
</dbReference>
<dbReference type="InterPro" id="IPR001478">
    <property type="entry name" value="PDZ"/>
</dbReference>
<keyword evidence="5" id="KW-1185">Reference proteome</keyword>
<gene>
    <name evidence="4" type="ORF">E2I00_011113</name>
</gene>
<dbReference type="GO" id="GO:0031594">
    <property type="term" value="C:neuromuscular junction"/>
    <property type="evidence" value="ECO:0007669"/>
    <property type="project" value="TreeGrafter"/>
</dbReference>
<evidence type="ECO:0000313" key="5">
    <source>
        <dbReference type="Proteomes" id="UP000437017"/>
    </source>
</evidence>
<dbReference type="CDD" id="cd06724">
    <property type="entry name" value="PDZ2_Dlg1-2-4-like"/>
    <property type="match status" value="1"/>
</dbReference>
<dbReference type="GO" id="GO:0019901">
    <property type="term" value="F:protein kinase binding"/>
    <property type="evidence" value="ECO:0007669"/>
    <property type="project" value="TreeGrafter"/>
</dbReference>
<feature type="domain" description="PDZ" evidence="3">
    <location>
        <begin position="2122"/>
        <end position="2171"/>
    </location>
</feature>
<dbReference type="GO" id="GO:0098839">
    <property type="term" value="C:postsynaptic density membrane"/>
    <property type="evidence" value="ECO:0007669"/>
    <property type="project" value="TreeGrafter"/>
</dbReference>
<feature type="domain" description="PDZ" evidence="3">
    <location>
        <begin position="2361"/>
        <end position="2402"/>
    </location>
</feature>
<dbReference type="Pfam" id="PF03357">
    <property type="entry name" value="Snf7"/>
    <property type="match status" value="1"/>
</dbReference>